<evidence type="ECO:0008006" key="4">
    <source>
        <dbReference type="Google" id="ProtNLM"/>
    </source>
</evidence>
<name>A0A011QP31_ACCRE</name>
<evidence type="ECO:0000256" key="1">
    <source>
        <dbReference type="SAM" id="SignalP"/>
    </source>
</evidence>
<dbReference type="Pfam" id="PF11453">
    <property type="entry name" value="DUF2950"/>
    <property type="match status" value="1"/>
</dbReference>
<protein>
    <recommendedName>
        <fullName evidence="4">DUF2950 domain-containing protein</fullName>
    </recommendedName>
</protein>
<dbReference type="eggNOG" id="COG4786">
    <property type="taxonomic scope" value="Bacteria"/>
</dbReference>
<gene>
    <name evidence="2" type="ORF">AW11_00388</name>
</gene>
<dbReference type="AlphaFoldDB" id="A0A011QP31"/>
<proteinExistence type="predicted"/>
<sequence>MMKVLKHTLTTLAVAVWVATAPAALATAAAKPAARVVHSAFATPDDAALALAEAVRRGDPKALLAVVGPNAGSWLFSGDKVADREDWKRFLAEYDQKHSISDEADGRAVLLVGDSDWPFPAPLVRQEGGWAFDAEAGREEITNRRIGRNELDTVQTLLAIVDAQRDYASDDPDGNGFNDYARQFVSTKGQRNGLYWPVAEGQPPSPLGELIAEATGEGYAVKQSKTQRNEPRPYHGYLYRMLTAEGSNSPDGGYSYLVGDKMIGGFAVLAYPAKYGASGVMTFIVNHNGIVYQKDLGKGTASSARAMRSFNPDTTWTMVH</sequence>
<dbReference type="EMBL" id="JEMY01000003">
    <property type="protein sequence ID" value="EXI91047.1"/>
    <property type="molecule type" value="Genomic_DNA"/>
</dbReference>
<keyword evidence="1" id="KW-0732">Signal</keyword>
<dbReference type="STRING" id="1454004.AW11_00388"/>
<comment type="caution">
    <text evidence="2">The sequence shown here is derived from an EMBL/GenBank/DDBJ whole genome shotgun (WGS) entry which is preliminary data.</text>
</comment>
<dbReference type="Proteomes" id="UP000022141">
    <property type="component" value="Unassembled WGS sequence"/>
</dbReference>
<accession>A0A011QP31</accession>
<keyword evidence="3" id="KW-1185">Reference proteome</keyword>
<feature type="chain" id="PRO_5001463369" description="DUF2950 domain-containing protein" evidence="1">
    <location>
        <begin position="27"/>
        <end position="320"/>
    </location>
</feature>
<dbReference type="InterPro" id="IPR021556">
    <property type="entry name" value="DUF2950"/>
</dbReference>
<evidence type="ECO:0000313" key="3">
    <source>
        <dbReference type="Proteomes" id="UP000022141"/>
    </source>
</evidence>
<evidence type="ECO:0000313" key="2">
    <source>
        <dbReference type="EMBL" id="EXI91047.1"/>
    </source>
</evidence>
<dbReference type="PATRIC" id="fig|1454004.3.peg.398"/>
<organism evidence="2 3">
    <name type="scientific">Accumulibacter regalis</name>
    <dbReference type="NCBI Taxonomy" id="522306"/>
    <lineage>
        <taxon>Bacteria</taxon>
        <taxon>Pseudomonadati</taxon>
        <taxon>Pseudomonadota</taxon>
        <taxon>Betaproteobacteria</taxon>
        <taxon>Candidatus Accumulibacter</taxon>
    </lineage>
</organism>
<reference evidence="2" key="1">
    <citation type="submission" date="2014-02" db="EMBL/GenBank/DDBJ databases">
        <title>Expanding our view of genomic diversity in Candidatus Accumulibacter clades.</title>
        <authorList>
            <person name="Skennerton C.T."/>
            <person name="Barr J.J."/>
            <person name="Slater F.R."/>
            <person name="Bond P.L."/>
            <person name="Tyson G.W."/>
        </authorList>
    </citation>
    <scope>NUCLEOTIDE SEQUENCE [LARGE SCALE GENOMIC DNA]</scope>
</reference>
<feature type="signal peptide" evidence="1">
    <location>
        <begin position="1"/>
        <end position="26"/>
    </location>
</feature>